<name>A0A1J8QBB2_9AGAM</name>
<accession>A0A1J8QBB2</accession>
<keyword evidence="2" id="KW-1185">Reference proteome</keyword>
<organism evidence="1 2">
    <name type="scientific">Rhizopogon vesiculosus</name>
    <dbReference type="NCBI Taxonomy" id="180088"/>
    <lineage>
        <taxon>Eukaryota</taxon>
        <taxon>Fungi</taxon>
        <taxon>Dikarya</taxon>
        <taxon>Basidiomycota</taxon>
        <taxon>Agaricomycotina</taxon>
        <taxon>Agaricomycetes</taxon>
        <taxon>Agaricomycetidae</taxon>
        <taxon>Boletales</taxon>
        <taxon>Suillineae</taxon>
        <taxon>Rhizopogonaceae</taxon>
        <taxon>Rhizopogon</taxon>
    </lineage>
</organism>
<evidence type="ECO:0000313" key="2">
    <source>
        <dbReference type="Proteomes" id="UP000183567"/>
    </source>
</evidence>
<dbReference type="EMBL" id="LVVM01001738">
    <property type="protein sequence ID" value="OJA17943.1"/>
    <property type="molecule type" value="Genomic_DNA"/>
</dbReference>
<proteinExistence type="predicted"/>
<evidence type="ECO:0000313" key="1">
    <source>
        <dbReference type="EMBL" id="OJA17943.1"/>
    </source>
</evidence>
<dbReference type="AlphaFoldDB" id="A0A1J8QBB2"/>
<reference evidence="1 2" key="1">
    <citation type="submission" date="2016-03" db="EMBL/GenBank/DDBJ databases">
        <title>Comparative genomics of the ectomycorrhizal sister species Rhizopogon vinicolor and Rhizopogon vesiculosus (Basidiomycota: Boletales) reveals a divergence of the mating type B locus.</title>
        <authorList>
            <person name="Mujic A.B."/>
            <person name="Kuo A."/>
            <person name="Tritt A."/>
            <person name="Lipzen A."/>
            <person name="Chen C."/>
            <person name="Johnson J."/>
            <person name="Sharma A."/>
            <person name="Barry K."/>
            <person name="Grigoriev I.V."/>
            <person name="Spatafora J.W."/>
        </authorList>
    </citation>
    <scope>NUCLEOTIDE SEQUENCE [LARGE SCALE GENOMIC DNA]</scope>
    <source>
        <strain evidence="1 2">AM-OR11-056</strain>
    </source>
</reference>
<gene>
    <name evidence="1" type="ORF">AZE42_14208</name>
</gene>
<comment type="caution">
    <text evidence="1">The sequence shown here is derived from an EMBL/GenBank/DDBJ whole genome shotgun (WGS) entry which is preliminary data.</text>
</comment>
<dbReference type="Proteomes" id="UP000183567">
    <property type="component" value="Unassembled WGS sequence"/>
</dbReference>
<protein>
    <submittedName>
        <fullName evidence="1">Uncharacterized protein</fullName>
    </submittedName>
</protein>
<sequence>MLAQNTNAGSSWIWYRPPIHIATWRHASPAPVNAALGCIINYLNHRTRHYKQPCSV</sequence>